<evidence type="ECO:0000256" key="2">
    <source>
        <dbReference type="ARBA" id="ARBA00022771"/>
    </source>
</evidence>
<dbReference type="EMBL" id="JAAPAO010000164">
    <property type="protein sequence ID" value="KAF4669774.1"/>
    <property type="molecule type" value="Genomic_DNA"/>
</dbReference>
<evidence type="ECO:0000259" key="5">
    <source>
        <dbReference type="PROSITE" id="PS50089"/>
    </source>
</evidence>
<dbReference type="PANTHER" id="PTHR15710">
    <property type="entry name" value="E3 UBIQUITIN-PROTEIN LIGASE PRAJA"/>
    <property type="match status" value="1"/>
</dbReference>
<keyword evidence="7" id="KW-1185">Reference proteome</keyword>
<proteinExistence type="predicted"/>
<dbReference type="OrthoDB" id="421575at2759"/>
<comment type="caution">
    <text evidence="6">The sequence shown here is derived from an EMBL/GenBank/DDBJ whole genome shotgun (WGS) entry which is preliminary data.</text>
</comment>
<evidence type="ECO:0000256" key="3">
    <source>
        <dbReference type="ARBA" id="ARBA00022833"/>
    </source>
</evidence>
<name>A0A7J6ME90_PERCH</name>
<dbReference type="InterPro" id="IPR001841">
    <property type="entry name" value="Znf_RING"/>
</dbReference>
<dbReference type="Proteomes" id="UP000591131">
    <property type="component" value="Unassembled WGS sequence"/>
</dbReference>
<keyword evidence="2 4" id="KW-0863">Zinc-finger</keyword>
<dbReference type="SMART" id="SM00184">
    <property type="entry name" value="RING"/>
    <property type="match status" value="1"/>
</dbReference>
<evidence type="ECO:0000313" key="7">
    <source>
        <dbReference type="Proteomes" id="UP000591131"/>
    </source>
</evidence>
<reference evidence="6 7" key="1">
    <citation type="submission" date="2020-04" db="EMBL/GenBank/DDBJ databases">
        <title>Perkinsus chesapeaki whole genome sequence.</title>
        <authorList>
            <person name="Bogema D.R."/>
        </authorList>
    </citation>
    <scope>NUCLEOTIDE SEQUENCE [LARGE SCALE GENOMIC DNA]</scope>
    <source>
        <strain evidence="6">ATCC PRA-425</strain>
    </source>
</reference>
<evidence type="ECO:0000256" key="4">
    <source>
        <dbReference type="PROSITE-ProRule" id="PRU00175"/>
    </source>
</evidence>
<protein>
    <recommendedName>
        <fullName evidence="5">RING-type domain-containing protein</fullName>
    </recommendedName>
</protein>
<dbReference type="Gene3D" id="3.30.40.10">
    <property type="entry name" value="Zinc/RING finger domain, C3HC4 (zinc finger)"/>
    <property type="match status" value="1"/>
</dbReference>
<dbReference type="AlphaFoldDB" id="A0A7J6ME90"/>
<dbReference type="SUPFAM" id="SSF57850">
    <property type="entry name" value="RING/U-box"/>
    <property type="match status" value="1"/>
</dbReference>
<dbReference type="GO" id="GO:0061630">
    <property type="term" value="F:ubiquitin protein ligase activity"/>
    <property type="evidence" value="ECO:0007669"/>
    <property type="project" value="TreeGrafter"/>
</dbReference>
<keyword evidence="1" id="KW-0479">Metal-binding</keyword>
<gene>
    <name evidence="6" type="ORF">FOL47_002361</name>
</gene>
<dbReference type="GO" id="GO:0016567">
    <property type="term" value="P:protein ubiquitination"/>
    <property type="evidence" value="ECO:0007669"/>
    <property type="project" value="TreeGrafter"/>
</dbReference>
<sequence>MSIDHAHLSQLRKDLSSKRTILPALTELAEMANDASAVKDPAFIEVCHRAYTVLNTRFSVARYWQAGLELFLNLQFTSGEAGIPLPECNEWATRALEESDEEAKAKAKERMQNSMKRNSTNRSVHQQLLDLLGINLDDLQAAAAAGDFEADQGAPPASRDARNELRMVTLDDDELCVMCQEDMKKGTKAKKMPGCGHVFHDECIMEWLERHNTCPICRNDELETEKKTYDDVADKVRLNRAAEQSTGLYA</sequence>
<dbReference type="GO" id="GO:0005737">
    <property type="term" value="C:cytoplasm"/>
    <property type="evidence" value="ECO:0007669"/>
    <property type="project" value="TreeGrafter"/>
</dbReference>
<evidence type="ECO:0000256" key="1">
    <source>
        <dbReference type="ARBA" id="ARBA00022723"/>
    </source>
</evidence>
<dbReference type="PROSITE" id="PS50089">
    <property type="entry name" value="ZF_RING_2"/>
    <property type="match status" value="1"/>
</dbReference>
<evidence type="ECO:0000313" key="6">
    <source>
        <dbReference type="EMBL" id="KAF4669774.1"/>
    </source>
</evidence>
<organism evidence="6 7">
    <name type="scientific">Perkinsus chesapeaki</name>
    <name type="common">Clam parasite</name>
    <name type="synonym">Perkinsus andrewsi</name>
    <dbReference type="NCBI Taxonomy" id="330153"/>
    <lineage>
        <taxon>Eukaryota</taxon>
        <taxon>Sar</taxon>
        <taxon>Alveolata</taxon>
        <taxon>Perkinsozoa</taxon>
        <taxon>Perkinsea</taxon>
        <taxon>Perkinsida</taxon>
        <taxon>Perkinsidae</taxon>
        <taxon>Perkinsus</taxon>
    </lineage>
</organism>
<dbReference type="PANTHER" id="PTHR15710:SF217">
    <property type="entry name" value="E3 UBIQUITIN-PROTEIN LIGASE RDUF2"/>
    <property type="match status" value="1"/>
</dbReference>
<dbReference type="Pfam" id="PF13639">
    <property type="entry name" value="zf-RING_2"/>
    <property type="match status" value="1"/>
</dbReference>
<dbReference type="GO" id="GO:0008270">
    <property type="term" value="F:zinc ion binding"/>
    <property type="evidence" value="ECO:0007669"/>
    <property type="project" value="UniProtKB-KW"/>
</dbReference>
<keyword evidence="3" id="KW-0862">Zinc</keyword>
<dbReference type="InterPro" id="IPR013083">
    <property type="entry name" value="Znf_RING/FYVE/PHD"/>
</dbReference>
<accession>A0A7J6ME90</accession>
<feature type="domain" description="RING-type" evidence="5">
    <location>
        <begin position="176"/>
        <end position="218"/>
    </location>
</feature>